<accession>A0AAV3XRW0</accession>
<dbReference type="RefSeq" id="WP_226592681.1">
    <property type="nucleotide sequence ID" value="NZ_BLAY01000239.1"/>
</dbReference>
<evidence type="ECO:0000313" key="3">
    <source>
        <dbReference type="Proteomes" id="UP001050975"/>
    </source>
</evidence>
<protein>
    <recommendedName>
        <fullName evidence="4">DUF5132 domain-containing protein</fullName>
    </recommendedName>
</protein>
<keyword evidence="1" id="KW-1133">Transmembrane helix</keyword>
<evidence type="ECO:0000313" key="2">
    <source>
        <dbReference type="EMBL" id="GET43649.1"/>
    </source>
</evidence>
<feature type="transmembrane region" description="Helical" evidence="1">
    <location>
        <begin position="25"/>
        <end position="44"/>
    </location>
</feature>
<dbReference type="EMBL" id="BLAY01000239">
    <property type="protein sequence ID" value="GET43649.1"/>
    <property type="molecule type" value="Genomic_DNA"/>
</dbReference>
<comment type="caution">
    <text evidence="2">The sequence shown here is derived from an EMBL/GenBank/DDBJ whole genome shotgun (WGS) entry which is preliminary data.</text>
</comment>
<organism evidence="2 3">
    <name type="scientific">Microseira wollei NIES-4236</name>
    <dbReference type="NCBI Taxonomy" id="2530354"/>
    <lineage>
        <taxon>Bacteria</taxon>
        <taxon>Bacillati</taxon>
        <taxon>Cyanobacteriota</taxon>
        <taxon>Cyanophyceae</taxon>
        <taxon>Oscillatoriophycideae</taxon>
        <taxon>Aerosakkonematales</taxon>
        <taxon>Aerosakkonemataceae</taxon>
        <taxon>Microseira</taxon>
    </lineage>
</organism>
<sequence length="100" mass="10651">MSAKGSQFKPNQTLQNVRNLATDRAILIGIGAVALAPILLPAVAKIGKPILKAAIKTSLNLYEKSQGAVAEAGEMFWDVVAESKAEITAEAQQRFMNGKK</sequence>
<name>A0AAV3XRW0_9CYAN</name>
<dbReference type="AlphaFoldDB" id="A0AAV3XRW0"/>
<dbReference type="Pfam" id="PF17195">
    <property type="entry name" value="DUF5132"/>
    <property type="match status" value="1"/>
</dbReference>
<evidence type="ECO:0008006" key="4">
    <source>
        <dbReference type="Google" id="ProtNLM"/>
    </source>
</evidence>
<reference evidence="2" key="1">
    <citation type="submission" date="2019-10" db="EMBL/GenBank/DDBJ databases">
        <title>Draft genome sequece of Microseira wollei NIES-4236.</title>
        <authorList>
            <person name="Yamaguchi H."/>
            <person name="Suzuki S."/>
            <person name="Kawachi M."/>
        </authorList>
    </citation>
    <scope>NUCLEOTIDE SEQUENCE</scope>
    <source>
        <strain evidence="2">NIES-4236</strain>
    </source>
</reference>
<gene>
    <name evidence="2" type="ORF">MiSe_84740</name>
</gene>
<keyword evidence="3" id="KW-1185">Reference proteome</keyword>
<dbReference type="InterPro" id="IPR033456">
    <property type="entry name" value="DUF5132"/>
</dbReference>
<keyword evidence="1" id="KW-0472">Membrane</keyword>
<proteinExistence type="predicted"/>
<evidence type="ECO:0000256" key="1">
    <source>
        <dbReference type="SAM" id="Phobius"/>
    </source>
</evidence>
<dbReference type="Proteomes" id="UP001050975">
    <property type="component" value="Unassembled WGS sequence"/>
</dbReference>
<keyword evidence="1" id="KW-0812">Transmembrane</keyword>